<protein>
    <submittedName>
        <fullName evidence="1">Uncharacterized protein</fullName>
    </submittedName>
</protein>
<evidence type="ECO:0000313" key="1">
    <source>
        <dbReference type="EMBL" id="KAJ9109247.1"/>
    </source>
</evidence>
<name>A0ACC2WFC8_9TREE</name>
<dbReference type="Proteomes" id="UP001227268">
    <property type="component" value="Unassembled WGS sequence"/>
</dbReference>
<organism evidence="1 2">
    <name type="scientific">Naganishia friedmannii</name>
    <dbReference type="NCBI Taxonomy" id="89922"/>
    <lineage>
        <taxon>Eukaryota</taxon>
        <taxon>Fungi</taxon>
        <taxon>Dikarya</taxon>
        <taxon>Basidiomycota</taxon>
        <taxon>Agaricomycotina</taxon>
        <taxon>Tremellomycetes</taxon>
        <taxon>Filobasidiales</taxon>
        <taxon>Filobasidiaceae</taxon>
        <taxon>Naganishia</taxon>
    </lineage>
</organism>
<evidence type="ECO:0000313" key="2">
    <source>
        <dbReference type="Proteomes" id="UP001227268"/>
    </source>
</evidence>
<reference evidence="1" key="1">
    <citation type="submission" date="2023-04" db="EMBL/GenBank/DDBJ databases">
        <title>Draft Genome sequencing of Naganishia species isolated from polar environments using Oxford Nanopore Technology.</title>
        <authorList>
            <person name="Leo P."/>
            <person name="Venkateswaran K."/>
        </authorList>
    </citation>
    <scope>NUCLEOTIDE SEQUENCE</scope>
    <source>
        <strain evidence="1">MNA-CCFEE 5423</strain>
    </source>
</reference>
<accession>A0ACC2WFC8</accession>
<dbReference type="EMBL" id="JASBWT010000001">
    <property type="protein sequence ID" value="KAJ9109247.1"/>
    <property type="molecule type" value="Genomic_DNA"/>
</dbReference>
<keyword evidence="2" id="KW-1185">Reference proteome</keyword>
<gene>
    <name evidence="1" type="ORF">QFC21_000576</name>
</gene>
<proteinExistence type="predicted"/>
<comment type="caution">
    <text evidence="1">The sequence shown here is derived from an EMBL/GenBank/DDBJ whole genome shotgun (WGS) entry which is preliminary data.</text>
</comment>
<sequence>MLFSRRSLSILFKTPVVPVVSSAQPVSVELSTIVSSSRPRAISRTFSTAPLSTRPAMESRMSNNNGMRFAPSSMGGLQRQQTRGYASDKGKMELYSDEEGSIGAGIDDVAKTDAAFNSETNPHKAAKQVEQESGKSMQKTPANEDYSRPVNPPADTSKSEADRNGGFKNNQ</sequence>